<dbReference type="FunFam" id="2.60.120.560:FF:000003">
    <property type="entry name" value="Extracellular exo-inulinase inuE"/>
    <property type="match status" value="1"/>
</dbReference>
<dbReference type="InterPro" id="IPR013320">
    <property type="entry name" value="ConA-like_dom_sf"/>
</dbReference>
<dbReference type="GO" id="GO:0051670">
    <property type="term" value="F:inulinase activity"/>
    <property type="evidence" value="ECO:0007669"/>
    <property type="project" value="UniProtKB-ARBA"/>
</dbReference>
<keyword evidence="9" id="KW-1185">Reference proteome</keyword>
<accession>A0A5N6F6B2</accession>
<dbReference type="GO" id="GO:0005737">
    <property type="term" value="C:cytoplasm"/>
    <property type="evidence" value="ECO:0007669"/>
    <property type="project" value="TreeGrafter"/>
</dbReference>
<dbReference type="InterPro" id="IPR001362">
    <property type="entry name" value="Glyco_hydro_32"/>
</dbReference>
<comment type="similarity">
    <text evidence="1 5">Belongs to the glycosyl hydrolase 32 family.</text>
</comment>
<dbReference type="Gene3D" id="2.115.10.20">
    <property type="entry name" value="Glycosyl hydrolase domain, family 43"/>
    <property type="match status" value="1"/>
</dbReference>
<evidence type="ECO:0000259" key="7">
    <source>
        <dbReference type="Pfam" id="PF08244"/>
    </source>
</evidence>
<sequence length="506" mass="54522">MTTVIRQSCSFLAAADDFRPTYHFCPDVNWMNEPNGLIKIDSTWHLFYQHNPNENAFGNQSWGHATSTDLLHWNYQPIAISSADGIQAFTGTSYYDISNTSGLGTPDGPPYLAFFTGCFTSDGVQDQRLAYSLDNGATYTKFQGNPIISQQQESPTDSTGGFESRDPKVFFHESTGQWVMVLAHGGQNKVTFWTSPDAKTWTWQSDFTSSSISGLPSGIAGWEVPDFFELPIQGTSSSTTWVLMLTPATGSPAGGNGVFALTGSFDGRVFTANAVDPDHLWLDYGRDWDGAMSWENVPTSDGRRILAAVMNSYGGNPPTNTWKGMLSFPRTLTIQQFNGTLRFLQQPVIELDTVSGLLVDIANTTISPGQTLLSTTNGIALDITMSFVPTAGSTLSLAVRKGGSEQTLITYTQSSAEMSVDRNSSGDISYDPDAGGVHVAKLYPDATGAVQLRVLVDVCSLEVYGGQGEAVISDLIFPSSTSDGFALTASGGDSYLQSVQVREVAL</sequence>
<dbReference type="SUPFAM" id="SSF49899">
    <property type="entry name" value="Concanavalin A-like lectins/glucanases"/>
    <property type="match status" value="1"/>
</dbReference>
<evidence type="ECO:0000259" key="6">
    <source>
        <dbReference type="Pfam" id="PF00251"/>
    </source>
</evidence>
<dbReference type="GO" id="GO:0004575">
    <property type="term" value="F:sucrose alpha-glucosidase activity"/>
    <property type="evidence" value="ECO:0007669"/>
    <property type="project" value="TreeGrafter"/>
</dbReference>
<evidence type="ECO:0000313" key="8">
    <source>
        <dbReference type="EMBL" id="KAB8224284.1"/>
    </source>
</evidence>
<dbReference type="Gene3D" id="2.60.120.560">
    <property type="entry name" value="Exo-inulinase, domain 1"/>
    <property type="match status" value="1"/>
</dbReference>
<keyword evidence="4 5" id="KW-0326">Glycosidase</keyword>
<evidence type="ECO:0000256" key="3">
    <source>
        <dbReference type="ARBA" id="ARBA00022801"/>
    </source>
</evidence>
<organism evidence="8 9">
    <name type="scientific">Aspergillus novoparasiticus</name>
    <dbReference type="NCBI Taxonomy" id="986946"/>
    <lineage>
        <taxon>Eukaryota</taxon>
        <taxon>Fungi</taxon>
        <taxon>Dikarya</taxon>
        <taxon>Ascomycota</taxon>
        <taxon>Pezizomycotina</taxon>
        <taxon>Eurotiomycetes</taxon>
        <taxon>Eurotiomycetidae</taxon>
        <taxon>Eurotiales</taxon>
        <taxon>Aspergillaceae</taxon>
        <taxon>Aspergillus</taxon>
        <taxon>Aspergillus subgen. Circumdati</taxon>
    </lineage>
</organism>
<dbReference type="Proteomes" id="UP000326799">
    <property type="component" value="Unassembled WGS sequence"/>
</dbReference>
<dbReference type="InterPro" id="IPR013148">
    <property type="entry name" value="Glyco_hydro_32_N"/>
</dbReference>
<feature type="domain" description="Glycosyl hydrolase family 32 N-terminal" evidence="6">
    <location>
        <begin position="23"/>
        <end position="347"/>
    </location>
</feature>
<dbReference type="Pfam" id="PF00251">
    <property type="entry name" value="Glyco_hydro_32N"/>
    <property type="match status" value="1"/>
</dbReference>
<keyword evidence="3 5" id="KW-0378">Hydrolase</keyword>
<gene>
    <name evidence="8" type="ORF">BDV33DRAFT_188261</name>
</gene>
<dbReference type="GO" id="GO:0005987">
    <property type="term" value="P:sucrose catabolic process"/>
    <property type="evidence" value="ECO:0007669"/>
    <property type="project" value="TreeGrafter"/>
</dbReference>
<name>A0A5N6F6B2_9EURO</name>
<evidence type="ECO:0000256" key="2">
    <source>
        <dbReference type="ARBA" id="ARBA00022729"/>
    </source>
</evidence>
<evidence type="ECO:0000313" key="9">
    <source>
        <dbReference type="Proteomes" id="UP000326799"/>
    </source>
</evidence>
<dbReference type="EMBL" id="ML733400">
    <property type="protein sequence ID" value="KAB8224284.1"/>
    <property type="molecule type" value="Genomic_DNA"/>
</dbReference>
<protein>
    <submittedName>
        <fullName evidence="8">Glycosyl hydrolase</fullName>
    </submittedName>
</protein>
<reference evidence="8 9" key="1">
    <citation type="submission" date="2019-04" db="EMBL/GenBank/DDBJ databases">
        <title>Fungal friends and foes A comparative genomics study of 23 Aspergillus species from section Flavi.</title>
        <authorList>
            <consortium name="DOE Joint Genome Institute"/>
            <person name="Kjaerbolling I."/>
            <person name="Vesth T.C."/>
            <person name="Frisvad J.C."/>
            <person name="Nybo J.L."/>
            <person name="Theobald S."/>
            <person name="Kildgaard S."/>
            <person name="Petersen T.I."/>
            <person name="Kuo A."/>
            <person name="Sato A."/>
            <person name="Lyhne E.K."/>
            <person name="Kogle M.E."/>
            <person name="Wiebenga A."/>
            <person name="Kun R.S."/>
            <person name="Lubbers R.J."/>
            <person name="Makela M.R."/>
            <person name="Barry K."/>
            <person name="Chovatia M."/>
            <person name="Clum A."/>
            <person name="Daum C."/>
            <person name="Haridas S."/>
            <person name="He G."/>
            <person name="LaButti K."/>
            <person name="Lipzen A."/>
            <person name="Mondo S."/>
            <person name="Pangilinan J."/>
            <person name="Riley R."/>
            <person name="Salamov A."/>
            <person name="Simmons B.A."/>
            <person name="Magnuson J.K."/>
            <person name="Henrissat B."/>
            <person name="Mortensen U.H."/>
            <person name="Larsen T.O."/>
            <person name="De vries R.P."/>
            <person name="Grigoriev I.V."/>
            <person name="Machida M."/>
            <person name="Baker S.E."/>
            <person name="Andersen M.R."/>
        </authorList>
    </citation>
    <scope>NUCLEOTIDE SEQUENCE [LARGE SCALE GENOMIC DNA]</scope>
    <source>
        <strain evidence="8 9">CBS 126849</strain>
    </source>
</reference>
<proteinExistence type="inferred from homology"/>
<evidence type="ECO:0000256" key="1">
    <source>
        <dbReference type="ARBA" id="ARBA00009902"/>
    </source>
</evidence>
<evidence type="ECO:0000256" key="4">
    <source>
        <dbReference type="ARBA" id="ARBA00023295"/>
    </source>
</evidence>
<dbReference type="PANTHER" id="PTHR42800:SF1">
    <property type="entry name" value="EXOINULINASE INUD (AFU_ORTHOLOGUE AFUA_5G00480)"/>
    <property type="match status" value="1"/>
</dbReference>
<dbReference type="SUPFAM" id="SSF75005">
    <property type="entry name" value="Arabinanase/levansucrase/invertase"/>
    <property type="match status" value="1"/>
</dbReference>
<dbReference type="InterPro" id="IPR013189">
    <property type="entry name" value="Glyco_hydro_32_C"/>
</dbReference>
<dbReference type="PANTHER" id="PTHR42800">
    <property type="entry name" value="EXOINULINASE INUD (AFU_ORTHOLOGUE AFUA_5G00480)"/>
    <property type="match status" value="1"/>
</dbReference>
<dbReference type="SMART" id="SM00640">
    <property type="entry name" value="Glyco_32"/>
    <property type="match status" value="1"/>
</dbReference>
<dbReference type="AlphaFoldDB" id="A0A5N6F6B2"/>
<keyword evidence="2" id="KW-0732">Signal</keyword>
<dbReference type="CDD" id="cd18622">
    <property type="entry name" value="GH32_Inu-like"/>
    <property type="match status" value="1"/>
</dbReference>
<evidence type="ECO:0000256" key="5">
    <source>
        <dbReference type="RuleBase" id="RU362110"/>
    </source>
</evidence>
<dbReference type="InterPro" id="IPR023296">
    <property type="entry name" value="Glyco_hydro_beta-prop_sf"/>
</dbReference>
<dbReference type="Pfam" id="PF08244">
    <property type="entry name" value="Glyco_hydro_32C"/>
    <property type="match status" value="1"/>
</dbReference>
<feature type="domain" description="Glycosyl hydrolase family 32 C-terminal" evidence="7">
    <location>
        <begin position="364"/>
        <end position="502"/>
    </location>
</feature>